<sequence length="330" mass="34564">MAAGADGRPAGGGTLMVPAGGAEAEGQPAGAAQASRGAAGPPAVASRGRRPGRRRSRAGEGGRAGSRPRVGRGGRGRGGAAAPSGMAAEGSRSRAAGGAGWRVLRVSSFRQPAVRCLRWIPPAHVQVEHDDEQRHECQAPPELQPREPHDSDVHEPHPLEHERRRPDQAHREALREAGAEERGGEAGGDDGLQEPVQLALDAGVVGGVDVEHEELLRVEERQEERAERAAAPQPPGAVEVRGGAGVEDERGVDDGVLVVGQARLRYGAVGVERHGVAEHLGDEPVGAAGEHDEELEVADAWRREPGRRDVGARVEGEEPDVVEQLPQAEA</sequence>
<proteinExistence type="predicted"/>
<protein>
    <submittedName>
        <fullName evidence="2">Uncharacterized protein</fullName>
    </submittedName>
</protein>
<gene>
    <name evidence="2" type="ORF">SETIT_5G078400v2</name>
</gene>
<feature type="region of interest" description="Disordered" evidence="1">
    <location>
        <begin position="1"/>
        <end position="99"/>
    </location>
</feature>
<evidence type="ECO:0000256" key="1">
    <source>
        <dbReference type="SAM" id="MobiDB-lite"/>
    </source>
</evidence>
<reference evidence="2" key="1">
    <citation type="journal article" date="2012" name="Nat. Biotechnol.">
        <title>Reference genome sequence of the model plant Setaria.</title>
        <authorList>
            <person name="Bennetzen J.L."/>
            <person name="Schmutz J."/>
            <person name="Wang H."/>
            <person name="Percifield R."/>
            <person name="Hawkins J."/>
            <person name="Pontaroli A.C."/>
            <person name="Estep M."/>
            <person name="Feng L."/>
            <person name="Vaughn J.N."/>
            <person name="Grimwood J."/>
            <person name="Jenkins J."/>
            <person name="Barry K."/>
            <person name="Lindquist E."/>
            <person name="Hellsten U."/>
            <person name="Deshpande S."/>
            <person name="Wang X."/>
            <person name="Wu X."/>
            <person name="Mitros T."/>
            <person name="Triplett J."/>
            <person name="Yang X."/>
            <person name="Ye C.Y."/>
            <person name="Mauro-Herrera M."/>
            <person name="Wang L."/>
            <person name="Li P."/>
            <person name="Sharma M."/>
            <person name="Sharma R."/>
            <person name="Ronald P.C."/>
            <person name="Panaud O."/>
            <person name="Kellogg E.A."/>
            <person name="Brutnell T.P."/>
            <person name="Doust A.N."/>
            <person name="Tuskan G.A."/>
            <person name="Rokhsar D."/>
            <person name="Devos K.M."/>
        </authorList>
    </citation>
    <scope>NUCLEOTIDE SEQUENCE [LARGE SCALE GENOMIC DNA]</scope>
    <source>
        <strain evidence="2">Yugu1</strain>
    </source>
</reference>
<organism evidence="2">
    <name type="scientific">Setaria italica</name>
    <name type="common">Foxtail millet</name>
    <name type="synonym">Panicum italicum</name>
    <dbReference type="NCBI Taxonomy" id="4555"/>
    <lineage>
        <taxon>Eukaryota</taxon>
        <taxon>Viridiplantae</taxon>
        <taxon>Streptophyta</taxon>
        <taxon>Embryophyta</taxon>
        <taxon>Tracheophyta</taxon>
        <taxon>Spermatophyta</taxon>
        <taxon>Magnoliopsida</taxon>
        <taxon>Liliopsida</taxon>
        <taxon>Poales</taxon>
        <taxon>Poaceae</taxon>
        <taxon>PACMAD clade</taxon>
        <taxon>Panicoideae</taxon>
        <taxon>Panicodae</taxon>
        <taxon>Paniceae</taxon>
        <taxon>Cenchrinae</taxon>
        <taxon>Setaria</taxon>
    </lineage>
</organism>
<feature type="region of interest" description="Disordered" evidence="1">
    <location>
        <begin position="281"/>
        <end position="330"/>
    </location>
</feature>
<feature type="compositionally biased region" description="Basic residues" evidence="1">
    <location>
        <begin position="47"/>
        <end position="56"/>
    </location>
</feature>
<feature type="region of interest" description="Disordered" evidence="1">
    <location>
        <begin position="127"/>
        <end position="205"/>
    </location>
</feature>
<accession>A0A368R2N8</accession>
<dbReference type="EMBL" id="CM003532">
    <property type="protein sequence ID" value="RCV24354.1"/>
    <property type="molecule type" value="Genomic_DNA"/>
</dbReference>
<feature type="compositionally biased region" description="Basic and acidic residues" evidence="1">
    <location>
        <begin position="219"/>
        <end position="228"/>
    </location>
</feature>
<reference evidence="2" key="2">
    <citation type="submission" date="2015-07" db="EMBL/GenBank/DDBJ databases">
        <authorList>
            <person name="Noorani M."/>
        </authorList>
    </citation>
    <scope>NUCLEOTIDE SEQUENCE</scope>
    <source>
        <strain evidence="2">Yugu1</strain>
    </source>
</reference>
<feature type="compositionally biased region" description="Basic and acidic residues" evidence="1">
    <location>
        <begin position="299"/>
        <end position="316"/>
    </location>
</feature>
<feature type="region of interest" description="Disordered" evidence="1">
    <location>
        <begin position="219"/>
        <end position="248"/>
    </location>
</feature>
<feature type="compositionally biased region" description="Basic and acidic residues" evidence="1">
    <location>
        <begin position="127"/>
        <end position="137"/>
    </location>
</feature>
<feature type="compositionally biased region" description="Low complexity" evidence="1">
    <location>
        <begin position="18"/>
        <end position="46"/>
    </location>
</feature>
<evidence type="ECO:0000313" key="2">
    <source>
        <dbReference type="EMBL" id="RCV24354.1"/>
    </source>
</evidence>
<name>A0A368R2N8_SETIT</name>
<feature type="compositionally biased region" description="Low complexity" evidence="1">
    <location>
        <begin position="80"/>
        <end position="96"/>
    </location>
</feature>
<dbReference type="AlphaFoldDB" id="A0A368R2N8"/>
<feature type="compositionally biased region" description="Basic and acidic residues" evidence="1">
    <location>
        <begin position="144"/>
        <end position="184"/>
    </location>
</feature>